<name>A0A2M9D6X1_9MICO</name>
<comment type="caution">
    <text evidence="1">The sequence shown here is derived from an EMBL/GenBank/DDBJ whole genome shotgun (WGS) entry which is preliminary data.</text>
</comment>
<dbReference type="EMBL" id="PGFH01000001">
    <property type="protein sequence ID" value="PJJ81461.1"/>
    <property type="molecule type" value="Genomic_DNA"/>
</dbReference>
<reference evidence="1 2" key="1">
    <citation type="submission" date="2017-11" db="EMBL/GenBank/DDBJ databases">
        <title>Genomic Encyclopedia of Archaeal and Bacterial Type Strains, Phase II (KMG-II): From Individual Species to Whole Genera.</title>
        <authorList>
            <person name="Goeker M."/>
        </authorList>
    </citation>
    <scope>NUCLEOTIDE SEQUENCE [LARGE SCALE GENOMIC DNA]</scope>
    <source>
        <strain evidence="1 2">DSM 16400</strain>
    </source>
</reference>
<dbReference type="AlphaFoldDB" id="A0A2M9D6X1"/>
<evidence type="ECO:0000313" key="1">
    <source>
        <dbReference type="EMBL" id="PJJ81461.1"/>
    </source>
</evidence>
<gene>
    <name evidence="1" type="ORF">CLV85_0638</name>
</gene>
<organism evidence="1 2">
    <name type="scientific">Salinibacterium amurskyense</name>
    <dbReference type="NCBI Taxonomy" id="205941"/>
    <lineage>
        <taxon>Bacteria</taxon>
        <taxon>Bacillati</taxon>
        <taxon>Actinomycetota</taxon>
        <taxon>Actinomycetes</taxon>
        <taxon>Micrococcales</taxon>
        <taxon>Microbacteriaceae</taxon>
        <taxon>Salinibacterium</taxon>
    </lineage>
</organism>
<accession>A0A2M9D6X1</accession>
<dbReference type="Proteomes" id="UP000231742">
    <property type="component" value="Unassembled WGS sequence"/>
</dbReference>
<dbReference type="PROSITE" id="PS51257">
    <property type="entry name" value="PROKAR_LIPOPROTEIN"/>
    <property type="match status" value="1"/>
</dbReference>
<dbReference type="OrthoDB" id="4724472at2"/>
<keyword evidence="2" id="KW-1185">Reference proteome</keyword>
<evidence type="ECO:0000313" key="2">
    <source>
        <dbReference type="Proteomes" id="UP000231742"/>
    </source>
</evidence>
<dbReference type="RefSeq" id="WP_100388139.1">
    <property type="nucleotide sequence ID" value="NZ_BMZU01000001.1"/>
</dbReference>
<protein>
    <submittedName>
        <fullName evidence="1">Uncharacterized protein</fullName>
    </submittedName>
</protein>
<sequence>MAIIRYTGIYNADGGVWGETRYVIGHMLGTAACSLCDITHSPIRRKPQWDAMVARLPVPFKVLHRNEITPAETAHVAATGLPVVLAHHDDGRISTVLRSAQLDAVSGSVVAFELALTRPALAKA</sequence>
<proteinExistence type="predicted"/>